<dbReference type="InterPro" id="IPR014962">
    <property type="entry name" value="YolD"/>
</dbReference>
<keyword evidence="4" id="KW-1185">Reference proteome</keyword>
<name>A0AAX0RXQ4_9BACI</name>
<evidence type="ECO:0000313" key="2">
    <source>
        <dbReference type="EMBL" id="PEJ27699.1"/>
    </source>
</evidence>
<evidence type="ECO:0000313" key="4">
    <source>
        <dbReference type="Proteomes" id="UP000260457"/>
    </source>
</evidence>
<dbReference type="AlphaFoldDB" id="A0AAX0RXQ4"/>
<protein>
    <recommendedName>
        <fullName evidence="5">YolD-like family protein</fullName>
    </recommendedName>
</protein>
<dbReference type="Proteomes" id="UP000260457">
    <property type="component" value="Chromosome"/>
</dbReference>
<proteinExistence type="predicted"/>
<accession>A0AAX0RXQ4</accession>
<reference evidence="1 4" key="2">
    <citation type="submission" date="2018-07" db="EMBL/GenBank/DDBJ databases">
        <title>The molecular basis for the intramolecular migration of carboxyl group in the catabolism of para-hydroxybenzoate via gentisate.</title>
        <authorList>
            <person name="Zhao H."/>
            <person name="Xu Y."/>
            <person name="Lin S."/>
            <person name="Spain J.C."/>
            <person name="Zhou N.-Y."/>
        </authorList>
    </citation>
    <scope>NUCLEOTIDE SEQUENCE [LARGE SCALE GENOMIC DNA]</scope>
    <source>
        <strain evidence="1 4">PHB-7a</strain>
    </source>
</reference>
<evidence type="ECO:0000313" key="3">
    <source>
        <dbReference type="Proteomes" id="UP000220106"/>
    </source>
</evidence>
<sequence length="70" mass="8514">MSIRDRGIQKWQPALILPEHKAFQKQMNEDYFRIEKPILDEYQIEEYENQIHYSVSKRTTGVLRIYTPDN</sequence>
<dbReference type="Pfam" id="PF08863">
    <property type="entry name" value="YolD"/>
    <property type="match status" value="1"/>
</dbReference>
<evidence type="ECO:0008006" key="5">
    <source>
        <dbReference type="Google" id="ProtNLM"/>
    </source>
</evidence>
<gene>
    <name evidence="2" type="ORF">CN689_23200</name>
    <name evidence="1" type="ORF">DTO10_21615</name>
</gene>
<dbReference type="RefSeq" id="WP_098177544.1">
    <property type="nucleotide sequence ID" value="NZ_CP030926.1"/>
</dbReference>
<dbReference type="KEGG" id="pbut:DTO10_21615"/>
<evidence type="ECO:0000313" key="1">
    <source>
        <dbReference type="EMBL" id="AXN40716.1"/>
    </source>
</evidence>
<dbReference type="Proteomes" id="UP000220106">
    <property type="component" value="Unassembled WGS sequence"/>
</dbReference>
<reference evidence="2 3" key="1">
    <citation type="submission" date="2017-09" db="EMBL/GenBank/DDBJ databases">
        <title>Large-scale bioinformatics analysis of Bacillus genomes uncovers conserved roles of natural products in bacterial physiology.</title>
        <authorList>
            <consortium name="Agbiome Team Llc"/>
            <person name="Bleich R.M."/>
            <person name="Kirk G.J."/>
            <person name="Santa Maria K.C."/>
            <person name="Allen S.E."/>
            <person name="Farag S."/>
            <person name="Shank E.A."/>
            <person name="Bowers A."/>
        </authorList>
    </citation>
    <scope>NUCLEOTIDE SEQUENCE [LARGE SCALE GENOMIC DNA]</scope>
    <source>
        <strain evidence="2 3">AFS003229</strain>
    </source>
</reference>
<dbReference type="EMBL" id="CP030926">
    <property type="protein sequence ID" value="AXN40716.1"/>
    <property type="molecule type" value="Genomic_DNA"/>
</dbReference>
<dbReference type="EMBL" id="NUEQ01000096">
    <property type="protein sequence ID" value="PEJ27699.1"/>
    <property type="molecule type" value="Genomic_DNA"/>
</dbReference>
<organism evidence="2 3">
    <name type="scientific">Peribacillus butanolivorans</name>
    <dbReference type="NCBI Taxonomy" id="421767"/>
    <lineage>
        <taxon>Bacteria</taxon>
        <taxon>Bacillati</taxon>
        <taxon>Bacillota</taxon>
        <taxon>Bacilli</taxon>
        <taxon>Bacillales</taxon>
        <taxon>Bacillaceae</taxon>
        <taxon>Peribacillus</taxon>
    </lineage>
</organism>